<keyword evidence="3" id="KW-1185">Reference proteome</keyword>
<comment type="caution">
    <text evidence="2">The sequence shown here is derived from an EMBL/GenBank/DDBJ whole genome shotgun (WGS) entry which is preliminary data.</text>
</comment>
<organism evidence="2 3">
    <name type="scientific">Streptomyces bohaiensis</name>
    <dbReference type="NCBI Taxonomy" id="1431344"/>
    <lineage>
        <taxon>Bacteria</taxon>
        <taxon>Bacillati</taxon>
        <taxon>Actinomycetota</taxon>
        <taxon>Actinomycetes</taxon>
        <taxon>Kitasatosporales</taxon>
        <taxon>Streptomycetaceae</taxon>
        <taxon>Streptomyces</taxon>
    </lineage>
</organism>
<protein>
    <recommendedName>
        <fullName evidence="4">Flp pilus-assembly TadG-like N-terminal domain-containing protein</fullName>
    </recommendedName>
</protein>
<accession>A0ABX1CD27</accession>
<proteinExistence type="predicted"/>
<keyword evidence="1" id="KW-0732">Signal</keyword>
<sequence length="176" mass="18529">MVSGLLLIAMIFFVFAQAAVTRSGGQSAADAAALAAVREARDGLHDRFRDILEEEDPDLEELLEGVDFQSASACAAAADLAARNNATVTDCAPVVGRAGYRVTVETRNTVGDSVIPGTSDATATASAVAVILPLCESLAGVEIPELDCQEGRWGLDPDDQALLPEPRDLFRIQLED</sequence>
<evidence type="ECO:0000256" key="1">
    <source>
        <dbReference type="SAM" id="SignalP"/>
    </source>
</evidence>
<feature type="chain" id="PRO_5047268731" description="Flp pilus-assembly TadG-like N-terminal domain-containing protein" evidence="1">
    <location>
        <begin position="19"/>
        <end position="176"/>
    </location>
</feature>
<gene>
    <name evidence="2" type="ORF">HCN52_11945</name>
</gene>
<dbReference type="RefSeq" id="WP_168088402.1">
    <property type="nucleotide sequence ID" value="NZ_BHZH01000310.1"/>
</dbReference>
<reference evidence="2 3" key="1">
    <citation type="submission" date="2020-03" db="EMBL/GenBank/DDBJ databases">
        <title>Draft genome of Streptomyces sp. ventii, isolated from the Axial Seamount in the Pacific Ocean, and resequencing of the two type strains Streptomyces lonarensis strain NCL 716 and Streptomyces bohaiensis strain 11A07.</title>
        <authorList>
            <person name="Loughran R.M."/>
            <person name="Pfannmuller K.M."/>
            <person name="Wasson B.J."/>
            <person name="Deadmond M.C."/>
            <person name="Paddock B.E."/>
            <person name="Koyack M.J."/>
            <person name="Gallegos D.A."/>
            <person name="Mitchell E.A."/>
            <person name="Ushijima B."/>
            <person name="Saw J.H."/>
            <person name="Mcphail K.L."/>
            <person name="Videau P."/>
        </authorList>
    </citation>
    <scope>NUCLEOTIDE SEQUENCE [LARGE SCALE GENOMIC DNA]</scope>
    <source>
        <strain evidence="2 3">11A07</strain>
    </source>
</reference>
<name>A0ABX1CD27_9ACTN</name>
<evidence type="ECO:0000313" key="2">
    <source>
        <dbReference type="EMBL" id="NJQ15640.1"/>
    </source>
</evidence>
<feature type="signal peptide" evidence="1">
    <location>
        <begin position="1"/>
        <end position="18"/>
    </location>
</feature>
<dbReference type="Proteomes" id="UP000727056">
    <property type="component" value="Unassembled WGS sequence"/>
</dbReference>
<evidence type="ECO:0000313" key="3">
    <source>
        <dbReference type="Proteomes" id="UP000727056"/>
    </source>
</evidence>
<dbReference type="EMBL" id="JAAVJC010000083">
    <property type="protein sequence ID" value="NJQ15640.1"/>
    <property type="molecule type" value="Genomic_DNA"/>
</dbReference>
<evidence type="ECO:0008006" key="4">
    <source>
        <dbReference type="Google" id="ProtNLM"/>
    </source>
</evidence>